<dbReference type="InterPro" id="IPR010982">
    <property type="entry name" value="Lambda_DNA-bd_dom_sf"/>
</dbReference>
<gene>
    <name evidence="6" type="ORF">AB1207_15700</name>
</gene>
<keyword evidence="7" id="KW-1185">Reference proteome</keyword>
<accession>A0ABV3P976</accession>
<dbReference type="SUPFAM" id="SSF47413">
    <property type="entry name" value="lambda repressor-like DNA-binding domains"/>
    <property type="match status" value="1"/>
</dbReference>
<feature type="domain" description="HTH lacI-type" evidence="5">
    <location>
        <begin position="10"/>
        <end position="64"/>
    </location>
</feature>
<evidence type="ECO:0000256" key="1">
    <source>
        <dbReference type="ARBA" id="ARBA00023015"/>
    </source>
</evidence>
<dbReference type="Gene3D" id="3.40.50.2300">
    <property type="match status" value="2"/>
</dbReference>
<dbReference type="Proteomes" id="UP001555826">
    <property type="component" value="Unassembled WGS sequence"/>
</dbReference>
<dbReference type="CDD" id="cd01392">
    <property type="entry name" value="HTH_LacI"/>
    <property type="match status" value="1"/>
</dbReference>
<dbReference type="SUPFAM" id="SSF53822">
    <property type="entry name" value="Periplasmic binding protein-like I"/>
    <property type="match status" value="1"/>
</dbReference>
<dbReference type="Gene3D" id="1.10.260.40">
    <property type="entry name" value="lambda repressor-like DNA-binding domains"/>
    <property type="match status" value="1"/>
</dbReference>
<dbReference type="InterPro" id="IPR000843">
    <property type="entry name" value="HTH_LacI"/>
</dbReference>
<sequence>MNPHRVHRAASMADVARRAGVSAQTVSRVVNDRPHVDAATRARVLEALEALGYRRNPAAVSLATGSYRTIGVVASTLTAHGPVLALDGMTEEVARHGYSLALCPLRAPTVAAVSEAVASLVGSGVDAVVLGVETELMQAMPRPLVPGLPVVVMDGEGSTEEPAADSDPAPGLLAAMAHLADLGHRQLRHLAGPSDSATARRRRELWSTFCTERGLDVVEPLVTDWSAASGFSAGTALLRTDPDVTAVVAANDQVALGFVRACADAGVRVPDDVSVVGFDDVEYADVAVPRLSTVRHDLREVGRRAVRQLLHDLGVLPEAPQWPVPSEFVLRESTAPPATRPRQQWSNSYPGTPRGSSSRSR</sequence>
<dbReference type="PROSITE" id="PS50932">
    <property type="entry name" value="HTH_LACI_2"/>
    <property type="match status" value="1"/>
</dbReference>
<dbReference type="PANTHER" id="PTHR30146:SF153">
    <property type="entry name" value="LACTOSE OPERON REPRESSOR"/>
    <property type="match status" value="1"/>
</dbReference>
<dbReference type="InterPro" id="IPR028082">
    <property type="entry name" value="Peripla_BP_I"/>
</dbReference>
<dbReference type="SMART" id="SM00354">
    <property type="entry name" value="HTH_LACI"/>
    <property type="match status" value="1"/>
</dbReference>
<dbReference type="Pfam" id="PF13377">
    <property type="entry name" value="Peripla_BP_3"/>
    <property type="match status" value="1"/>
</dbReference>
<keyword evidence="2 6" id="KW-0238">DNA-binding</keyword>
<organism evidence="6 7">
    <name type="scientific">Kineococcus endophyticus</name>
    <dbReference type="NCBI Taxonomy" id="1181883"/>
    <lineage>
        <taxon>Bacteria</taxon>
        <taxon>Bacillati</taxon>
        <taxon>Actinomycetota</taxon>
        <taxon>Actinomycetes</taxon>
        <taxon>Kineosporiales</taxon>
        <taxon>Kineosporiaceae</taxon>
        <taxon>Kineococcus</taxon>
    </lineage>
</organism>
<evidence type="ECO:0000259" key="5">
    <source>
        <dbReference type="PROSITE" id="PS50932"/>
    </source>
</evidence>
<proteinExistence type="predicted"/>
<keyword evidence="3" id="KW-0804">Transcription</keyword>
<evidence type="ECO:0000256" key="3">
    <source>
        <dbReference type="ARBA" id="ARBA00023163"/>
    </source>
</evidence>
<dbReference type="PANTHER" id="PTHR30146">
    <property type="entry name" value="LACI-RELATED TRANSCRIPTIONAL REPRESSOR"/>
    <property type="match status" value="1"/>
</dbReference>
<evidence type="ECO:0000313" key="7">
    <source>
        <dbReference type="Proteomes" id="UP001555826"/>
    </source>
</evidence>
<dbReference type="PRINTS" id="PR00036">
    <property type="entry name" value="HTHLACI"/>
</dbReference>
<evidence type="ECO:0000256" key="4">
    <source>
        <dbReference type="SAM" id="MobiDB-lite"/>
    </source>
</evidence>
<protein>
    <submittedName>
        <fullName evidence="6">LacI family DNA-binding transcriptional regulator</fullName>
    </submittedName>
</protein>
<comment type="caution">
    <text evidence="6">The sequence shown here is derived from an EMBL/GenBank/DDBJ whole genome shotgun (WGS) entry which is preliminary data.</text>
</comment>
<dbReference type="GO" id="GO:0003677">
    <property type="term" value="F:DNA binding"/>
    <property type="evidence" value="ECO:0007669"/>
    <property type="project" value="UniProtKB-KW"/>
</dbReference>
<reference evidence="6 7" key="1">
    <citation type="submission" date="2024-07" db="EMBL/GenBank/DDBJ databases">
        <authorList>
            <person name="Thanompreechachai J."/>
            <person name="Duangmal K."/>
        </authorList>
    </citation>
    <scope>NUCLEOTIDE SEQUENCE [LARGE SCALE GENOMIC DNA]</scope>
    <source>
        <strain evidence="6 7">KCTC 19886</strain>
    </source>
</reference>
<keyword evidence="1" id="KW-0805">Transcription regulation</keyword>
<evidence type="ECO:0000313" key="6">
    <source>
        <dbReference type="EMBL" id="MEW9266196.1"/>
    </source>
</evidence>
<name>A0ABV3P976_9ACTN</name>
<dbReference type="PROSITE" id="PS00356">
    <property type="entry name" value="HTH_LACI_1"/>
    <property type="match status" value="1"/>
</dbReference>
<feature type="compositionally biased region" description="Polar residues" evidence="4">
    <location>
        <begin position="341"/>
        <end position="350"/>
    </location>
</feature>
<dbReference type="InterPro" id="IPR046335">
    <property type="entry name" value="LacI/GalR-like_sensor"/>
</dbReference>
<evidence type="ECO:0000256" key="2">
    <source>
        <dbReference type="ARBA" id="ARBA00023125"/>
    </source>
</evidence>
<dbReference type="CDD" id="cd01574">
    <property type="entry name" value="PBP1_LacI"/>
    <property type="match status" value="1"/>
</dbReference>
<dbReference type="EMBL" id="JBFNQN010000010">
    <property type="protein sequence ID" value="MEW9266196.1"/>
    <property type="molecule type" value="Genomic_DNA"/>
</dbReference>
<dbReference type="Pfam" id="PF00356">
    <property type="entry name" value="LacI"/>
    <property type="match status" value="1"/>
</dbReference>
<feature type="region of interest" description="Disordered" evidence="4">
    <location>
        <begin position="333"/>
        <end position="361"/>
    </location>
</feature>